<proteinExistence type="predicted"/>
<accession>A0A382P827</accession>
<protein>
    <recommendedName>
        <fullName evidence="1">Threonine synthase N-terminal domain-containing protein</fullName>
    </recommendedName>
</protein>
<organism evidence="2">
    <name type="scientific">marine metagenome</name>
    <dbReference type="NCBI Taxonomy" id="408172"/>
    <lineage>
        <taxon>unclassified sequences</taxon>
        <taxon>metagenomes</taxon>
        <taxon>ecological metagenomes</taxon>
    </lineage>
</organism>
<dbReference type="InterPro" id="IPR036052">
    <property type="entry name" value="TrpB-like_PALP_sf"/>
</dbReference>
<dbReference type="EMBL" id="UINC01105161">
    <property type="protein sequence ID" value="SVC68888.1"/>
    <property type="molecule type" value="Genomic_DNA"/>
</dbReference>
<dbReference type="SUPFAM" id="SSF53686">
    <property type="entry name" value="Tryptophan synthase beta subunit-like PLP-dependent enzymes"/>
    <property type="match status" value="1"/>
</dbReference>
<dbReference type="InterPro" id="IPR037158">
    <property type="entry name" value="Thr_synth_N_sf"/>
</dbReference>
<gene>
    <name evidence="2" type="ORF">METZ01_LOCUS321742</name>
</gene>
<evidence type="ECO:0000259" key="1">
    <source>
        <dbReference type="Pfam" id="PF14821"/>
    </source>
</evidence>
<dbReference type="PANTHER" id="PTHR42690:SF1">
    <property type="entry name" value="THREONINE SYNTHASE-LIKE 2"/>
    <property type="match status" value="1"/>
</dbReference>
<dbReference type="AlphaFoldDB" id="A0A382P827"/>
<feature type="non-terminal residue" evidence="2">
    <location>
        <position position="148"/>
    </location>
</feature>
<reference evidence="2" key="1">
    <citation type="submission" date="2018-05" db="EMBL/GenBank/DDBJ databases">
        <authorList>
            <person name="Lanie J.A."/>
            <person name="Ng W.-L."/>
            <person name="Kazmierczak K.M."/>
            <person name="Andrzejewski T.M."/>
            <person name="Davidsen T.M."/>
            <person name="Wayne K.J."/>
            <person name="Tettelin H."/>
            <person name="Glass J.I."/>
            <person name="Rusch D."/>
            <person name="Podicherti R."/>
            <person name="Tsui H.-C.T."/>
            <person name="Winkler M.E."/>
        </authorList>
    </citation>
    <scope>NUCLEOTIDE SEQUENCE</scope>
</reference>
<name>A0A382P827_9ZZZZ</name>
<dbReference type="Gene3D" id="3.90.1380.10">
    <property type="entry name" value="Threonine synthase, N-terminal domain"/>
    <property type="match status" value="1"/>
</dbReference>
<dbReference type="Gene3D" id="3.40.50.1100">
    <property type="match status" value="1"/>
</dbReference>
<feature type="domain" description="Threonine synthase N-terminal" evidence="1">
    <location>
        <begin position="2"/>
        <end position="80"/>
    </location>
</feature>
<dbReference type="PANTHER" id="PTHR42690">
    <property type="entry name" value="THREONINE SYNTHASE FAMILY MEMBER"/>
    <property type="match status" value="1"/>
</dbReference>
<sequence>MEYISTRNTQKTFSFKDVFLKGLAPDGGLFVPKIIPVFTPEELKGLKNISYNELATKIILKFCSDEFSEEELKKLIENSYKSFRIKDVVAVKKLGKINLLELFHGPTLAFKDIAMQVIGNMYEKILKKNNSHINVVVATSGDTGAAAI</sequence>
<dbReference type="Pfam" id="PF14821">
    <property type="entry name" value="Thr_synth_N"/>
    <property type="match status" value="1"/>
</dbReference>
<dbReference type="InterPro" id="IPR029144">
    <property type="entry name" value="Thr_synth_N"/>
</dbReference>
<dbReference type="InterPro" id="IPR051166">
    <property type="entry name" value="Threonine_Synthase"/>
</dbReference>
<evidence type="ECO:0000313" key="2">
    <source>
        <dbReference type="EMBL" id="SVC68888.1"/>
    </source>
</evidence>